<proteinExistence type="predicted"/>
<sequence length="117" mass="13273">MTLSDFFAGIDLHDSMIEQVIYKKSAEELLMIIDLLNWRQSAYKEEQEAENLIRTLRFTGVTSYKTDPNIFVIDSNDIIETRIERSAGGGRVTFILSAGFGSGVIELNIEAEHAEWQ</sequence>
<evidence type="ECO:0000313" key="1">
    <source>
        <dbReference type="EMBL" id="AIQ57608.1"/>
    </source>
</evidence>
<organism evidence="1 2">
    <name type="scientific">Paenibacillus borealis</name>
    <dbReference type="NCBI Taxonomy" id="160799"/>
    <lineage>
        <taxon>Bacteria</taxon>
        <taxon>Bacillati</taxon>
        <taxon>Bacillota</taxon>
        <taxon>Bacilli</taxon>
        <taxon>Bacillales</taxon>
        <taxon>Paenibacillaceae</taxon>
        <taxon>Paenibacillus</taxon>
    </lineage>
</organism>
<dbReference type="HOGENOM" id="CLU_2082473_0_0_9"/>
<reference evidence="1" key="1">
    <citation type="submission" date="2014-08" db="EMBL/GenBank/DDBJ databases">
        <title>Comparative genomics of the Paenibacillus odorifer group.</title>
        <authorList>
            <person name="den Bakker H.C."/>
            <person name="Tsai Y.-C.Y.-C."/>
            <person name="Martin N."/>
            <person name="Korlach J."/>
            <person name="Wiedmann M."/>
        </authorList>
    </citation>
    <scope>NUCLEOTIDE SEQUENCE [LARGE SCALE GENOMIC DNA]</scope>
    <source>
        <strain evidence="1">DSM 13188</strain>
    </source>
</reference>
<dbReference type="RefSeq" id="WP_042211814.1">
    <property type="nucleotide sequence ID" value="NZ_CP009285.1"/>
</dbReference>
<protein>
    <submittedName>
        <fullName evidence="1">Uncharacterized protein</fullName>
    </submittedName>
</protein>
<dbReference type="EMBL" id="CP009285">
    <property type="protein sequence ID" value="AIQ57608.1"/>
    <property type="molecule type" value="Genomic_DNA"/>
</dbReference>
<dbReference type="OrthoDB" id="1906821at2"/>
<dbReference type="KEGG" id="pbd:PBOR_12200"/>
<dbReference type="AlphaFoldDB" id="A0A089LEM9"/>
<dbReference type="Proteomes" id="UP000029518">
    <property type="component" value="Chromosome"/>
</dbReference>
<keyword evidence="2" id="KW-1185">Reference proteome</keyword>
<gene>
    <name evidence="1" type="ORF">PBOR_12200</name>
</gene>
<name>A0A089LEM9_PAEBO</name>
<evidence type="ECO:0000313" key="2">
    <source>
        <dbReference type="Proteomes" id="UP000029518"/>
    </source>
</evidence>
<accession>A0A089LEM9</accession>